<evidence type="ECO:0008006" key="2">
    <source>
        <dbReference type="Google" id="ProtNLM"/>
    </source>
</evidence>
<organism evidence="1">
    <name type="scientific">marine sediment metagenome</name>
    <dbReference type="NCBI Taxonomy" id="412755"/>
    <lineage>
        <taxon>unclassified sequences</taxon>
        <taxon>metagenomes</taxon>
        <taxon>ecological metagenomes</taxon>
    </lineage>
</organism>
<protein>
    <recommendedName>
        <fullName evidence="2">Outer membrane protein beta-barrel domain-containing protein</fullName>
    </recommendedName>
</protein>
<dbReference type="InterPro" id="IPR011250">
    <property type="entry name" value="OMP/PagP_B-barrel"/>
</dbReference>
<dbReference type="EMBL" id="LAZR01027556">
    <property type="protein sequence ID" value="KKL65369.1"/>
    <property type="molecule type" value="Genomic_DNA"/>
</dbReference>
<feature type="non-terminal residue" evidence="1">
    <location>
        <position position="1"/>
    </location>
</feature>
<gene>
    <name evidence="1" type="ORF">LCGC14_2155650</name>
</gene>
<sequence length="233" mass="25987">IPYHNKIITTIKNVIMKSKIHEYLLKINNKGMSKTIKKQIMLKMTCIAFTLISTMAFAQNNSNVQNSFNREGFMFEFGLGGGIISIEDSAGTQSLDNTQSGGTFPELKLGYMINNRLAITVSAPGMIYTVNDNDRHFGGIIPAVQYWVKDRWWIHGGAGLAIDSPALYDIKDNVNDDWNTGIAAMVSTGYEVYRKNKFALNVQSKLLLGGVKLNNNIDREVVQFSLGVGFSWF</sequence>
<comment type="caution">
    <text evidence="1">The sequence shown here is derived from an EMBL/GenBank/DDBJ whole genome shotgun (WGS) entry which is preliminary data.</text>
</comment>
<dbReference type="AlphaFoldDB" id="A0A0F9DUF7"/>
<evidence type="ECO:0000313" key="1">
    <source>
        <dbReference type="EMBL" id="KKL65369.1"/>
    </source>
</evidence>
<proteinExistence type="predicted"/>
<name>A0A0F9DUF7_9ZZZZ</name>
<accession>A0A0F9DUF7</accession>
<reference evidence="1" key="1">
    <citation type="journal article" date="2015" name="Nature">
        <title>Complex archaea that bridge the gap between prokaryotes and eukaryotes.</title>
        <authorList>
            <person name="Spang A."/>
            <person name="Saw J.H."/>
            <person name="Jorgensen S.L."/>
            <person name="Zaremba-Niedzwiedzka K."/>
            <person name="Martijn J."/>
            <person name="Lind A.E."/>
            <person name="van Eijk R."/>
            <person name="Schleper C."/>
            <person name="Guy L."/>
            <person name="Ettema T.J."/>
        </authorList>
    </citation>
    <scope>NUCLEOTIDE SEQUENCE</scope>
</reference>
<dbReference type="SUPFAM" id="SSF56925">
    <property type="entry name" value="OMPA-like"/>
    <property type="match status" value="1"/>
</dbReference>